<dbReference type="InterPro" id="IPR005762">
    <property type="entry name" value="MurD"/>
</dbReference>
<dbReference type="NCBIfam" id="TIGR01087">
    <property type="entry name" value="murD"/>
    <property type="match status" value="1"/>
</dbReference>
<evidence type="ECO:0000256" key="5">
    <source>
        <dbReference type="ARBA" id="ARBA00022741"/>
    </source>
</evidence>
<comment type="function">
    <text evidence="7 8">Cell wall formation. Catalyzes the addition of glutamate to the nucleotide precursor UDP-N-acetylmuramoyl-L-alanine (UMA).</text>
</comment>
<organism evidence="11 12">
    <name type="scientific">Methylococcus capsulatus</name>
    <dbReference type="NCBI Taxonomy" id="414"/>
    <lineage>
        <taxon>Bacteria</taxon>
        <taxon>Pseudomonadati</taxon>
        <taxon>Pseudomonadota</taxon>
        <taxon>Gammaproteobacteria</taxon>
        <taxon>Methylococcales</taxon>
        <taxon>Methylococcaceae</taxon>
        <taxon>Methylococcus</taxon>
    </lineage>
</organism>
<dbReference type="InterPro" id="IPR036615">
    <property type="entry name" value="Mur_ligase_C_dom_sf"/>
</dbReference>
<keyword evidence="4 7" id="KW-0436">Ligase</keyword>
<comment type="subcellular location">
    <subcellularLocation>
        <location evidence="1 7 8">Cytoplasm</location>
    </subcellularLocation>
</comment>
<dbReference type="InterPro" id="IPR004101">
    <property type="entry name" value="Mur_ligase_C"/>
</dbReference>
<evidence type="ECO:0000256" key="1">
    <source>
        <dbReference type="ARBA" id="ARBA00004496"/>
    </source>
</evidence>
<evidence type="ECO:0000313" key="11">
    <source>
        <dbReference type="EMBL" id="WWF03497.1"/>
    </source>
</evidence>
<dbReference type="GO" id="GO:0008764">
    <property type="term" value="F:UDP-N-acetylmuramoylalanine-D-glutamate ligase activity"/>
    <property type="evidence" value="ECO:0007669"/>
    <property type="project" value="UniProtKB-EC"/>
</dbReference>
<feature type="binding site" evidence="7">
    <location>
        <begin position="133"/>
        <end position="139"/>
    </location>
    <ligand>
        <name>ATP</name>
        <dbReference type="ChEBI" id="CHEBI:30616"/>
    </ligand>
</feature>
<feature type="domain" description="Mur ligase central" evidence="10">
    <location>
        <begin position="131"/>
        <end position="311"/>
    </location>
</feature>
<keyword evidence="7 8" id="KW-0132">Cell division</keyword>
<dbReference type="EMBL" id="CP104311">
    <property type="protein sequence ID" value="WWF03497.1"/>
    <property type="molecule type" value="Genomic_DNA"/>
</dbReference>
<accession>A0ABZ2FBD5</accession>
<dbReference type="SUPFAM" id="SSF53244">
    <property type="entry name" value="MurD-like peptide ligases, peptide-binding domain"/>
    <property type="match status" value="1"/>
</dbReference>
<reference evidence="11 12" key="1">
    <citation type="submission" date="2022-09" db="EMBL/GenBank/DDBJ databases">
        <authorList>
            <person name="Giprobiosintez L."/>
        </authorList>
    </citation>
    <scope>NUCLEOTIDE SEQUENCE [LARGE SCALE GENOMIC DNA]</scope>
    <source>
        <strain evidence="12">VKPM-B-12549 (GBS-15)</strain>
    </source>
</reference>
<feature type="domain" description="Mur ligase C-terminal" evidence="9">
    <location>
        <begin position="333"/>
        <end position="445"/>
    </location>
</feature>
<evidence type="ECO:0000256" key="3">
    <source>
        <dbReference type="ARBA" id="ARBA00022490"/>
    </source>
</evidence>
<name>A0ABZ2FBD5_METCP</name>
<keyword evidence="7 8" id="KW-0133">Cell shape</keyword>
<dbReference type="PANTHER" id="PTHR43692">
    <property type="entry name" value="UDP-N-ACETYLMURAMOYLALANINE--D-GLUTAMATE LIGASE"/>
    <property type="match status" value="1"/>
</dbReference>
<dbReference type="Proteomes" id="UP001359308">
    <property type="component" value="Chromosome"/>
</dbReference>
<evidence type="ECO:0000259" key="9">
    <source>
        <dbReference type="Pfam" id="PF02875"/>
    </source>
</evidence>
<comment type="pathway">
    <text evidence="2 7 8">Cell wall biogenesis; peptidoglycan biosynthesis.</text>
</comment>
<comment type="catalytic activity">
    <reaction evidence="7 8">
        <text>UDP-N-acetyl-alpha-D-muramoyl-L-alanine + D-glutamate + ATP = UDP-N-acetyl-alpha-D-muramoyl-L-alanyl-D-glutamate + ADP + phosphate + H(+)</text>
        <dbReference type="Rhea" id="RHEA:16429"/>
        <dbReference type="ChEBI" id="CHEBI:15378"/>
        <dbReference type="ChEBI" id="CHEBI:29986"/>
        <dbReference type="ChEBI" id="CHEBI:30616"/>
        <dbReference type="ChEBI" id="CHEBI:43474"/>
        <dbReference type="ChEBI" id="CHEBI:83898"/>
        <dbReference type="ChEBI" id="CHEBI:83900"/>
        <dbReference type="ChEBI" id="CHEBI:456216"/>
        <dbReference type="EC" id="6.3.2.9"/>
    </reaction>
</comment>
<dbReference type="SUPFAM" id="SSF51984">
    <property type="entry name" value="MurCD N-terminal domain"/>
    <property type="match status" value="1"/>
</dbReference>
<dbReference type="Gene3D" id="3.40.50.720">
    <property type="entry name" value="NAD(P)-binding Rossmann-like Domain"/>
    <property type="match status" value="1"/>
</dbReference>
<dbReference type="HAMAP" id="MF_00639">
    <property type="entry name" value="MurD"/>
    <property type="match status" value="1"/>
</dbReference>
<keyword evidence="7 8" id="KW-0961">Cell wall biogenesis/degradation</keyword>
<dbReference type="PANTHER" id="PTHR43692:SF1">
    <property type="entry name" value="UDP-N-ACETYLMURAMOYLALANINE--D-GLUTAMATE LIGASE"/>
    <property type="match status" value="1"/>
</dbReference>
<comment type="similarity">
    <text evidence="7">Belongs to the MurCDEF family.</text>
</comment>
<keyword evidence="12" id="KW-1185">Reference proteome</keyword>
<dbReference type="InterPro" id="IPR013221">
    <property type="entry name" value="Mur_ligase_cen"/>
</dbReference>
<evidence type="ECO:0000256" key="8">
    <source>
        <dbReference type="RuleBase" id="RU003664"/>
    </source>
</evidence>
<proteinExistence type="inferred from homology"/>
<dbReference type="Gene3D" id="3.40.1190.10">
    <property type="entry name" value="Mur-like, catalytic domain"/>
    <property type="match status" value="1"/>
</dbReference>
<sequence length="469" mass="49831">MNMRDCLIAENPPGGLARLGLDDRSRVLVLGVGATGLSTVRFLCRHGFECAVMDSRIAPPGLQELREGFPDVPLFLGEFSRSALAAATHLVVSPGLSLELPEIRESRRRGVRVFGDLDLFACCVQAPVVAITGANGKSTVTTLVGLMAKASGVHAAVGGNLGTPMLDLLDAGPGASRPGGTDWYVLELSSFQLERSELFEAEVATVLNISPDHMDRYPDLAAYAEAKRRVFRGNGLMVLNEDDPLVAGMHRPGRRAVRFGLGGGAGLDYSLARHEGRLWLLADRVPLLPADEVRIKGRHNLANALAAVAIADACKFDREAVAQVLRTFPGLDHRMQWVADIDGVAYINDSKATNVGACIAALSGLEGKAVLIAGGDGKGADFSSLAPVAAEKLRAAVLMGRDGPLIEQALKDVVPAIRVKTMFEAVHAARRLAQGGDTVLLAPACASLDQYKDYQERGRDFAVTVRSLS</sequence>
<dbReference type="SUPFAM" id="SSF53623">
    <property type="entry name" value="MurD-like peptide ligases, catalytic domain"/>
    <property type="match status" value="1"/>
</dbReference>
<keyword evidence="5 7" id="KW-0547">Nucleotide-binding</keyword>
<keyword evidence="6 7" id="KW-0067">ATP-binding</keyword>
<evidence type="ECO:0000313" key="12">
    <source>
        <dbReference type="Proteomes" id="UP001359308"/>
    </source>
</evidence>
<evidence type="ECO:0000256" key="2">
    <source>
        <dbReference type="ARBA" id="ARBA00004752"/>
    </source>
</evidence>
<evidence type="ECO:0000256" key="4">
    <source>
        <dbReference type="ARBA" id="ARBA00022598"/>
    </source>
</evidence>
<dbReference type="Gene3D" id="3.90.190.20">
    <property type="entry name" value="Mur ligase, C-terminal domain"/>
    <property type="match status" value="1"/>
</dbReference>
<keyword evidence="7 8" id="KW-0131">Cell cycle</keyword>
<evidence type="ECO:0000256" key="6">
    <source>
        <dbReference type="ARBA" id="ARBA00022840"/>
    </source>
</evidence>
<evidence type="ECO:0000259" key="10">
    <source>
        <dbReference type="Pfam" id="PF08245"/>
    </source>
</evidence>
<dbReference type="Pfam" id="PF02875">
    <property type="entry name" value="Mur_ligase_C"/>
    <property type="match status" value="1"/>
</dbReference>
<protein>
    <recommendedName>
        <fullName evidence="7 8">UDP-N-acetylmuramoylalanine--D-glutamate ligase</fullName>
        <ecNumber evidence="7 8">6.3.2.9</ecNumber>
    </recommendedName>
    <alternativeName>
        <fullName evidence="7">D-glutamic acid-adding enzyme</fullName>
    </alternativeName>
    <alternativeName>
        <fullName evidence="7">UDP-N-acetylmuramoyl-L-alanyl-D-glutamate synthetase</fullName>
    </alternativeName>
</protein>
<keyword evidence="7 8" id="KW-0573">Peptidoglycan synthesis</keyword>
<dbReference type="InterPro" id="IPR036565">
    <property type="entry name" value="Mur-like_cat_sf"/>
</dbReference>
<dbReference type="Pfam" id="PF08245">
    <property type="entry name" value="Mur_ligase_M"/>
    <property type="match status" value="1"/>
</dbReference>
<keyword evidence="3 7" id="KW-0963">Cytoplasm</keyword>
<dbReference type="Pfam" id="PF21799">
    <property type="entry name" value="MurD-like_N"/>
    <property type="match status" value="1"/>
</dbReference>
<gene>
    <name evidence="7 11" type="primary">murD</name>
    <name evidence="11" type="ORF">N4J17_07755</name>
</gene>
<dbReference type="EC" id="6.3.2.9" evidence="7 8"/>
<evidence type="ECO:0000256" key="7">
    <source>
        <dbReference type="HAMAP-Rule" id="MF_00639"/>
    </source>
</evidence>